<evidence type="ECO:0000256" key="2">
    <source>
        <dbReference type="ARBA" id="ARBA00022490"/>
    </source>
</evidence>
<organism evidence="12 13">
    <name type="scientific">Candidatus Kryptonium thompsonii</name>
    <dbReference type="NCBI Taxonomy" id="1633631"/>
    <lineage>
        <taxon>Bacteria</taxon>
        <taxon>Pseudomonadati</taxon>
        <taxon>Candidatus Kryptoniota</taxon>
        <taxon>Candidatus Kryptonium</taxon>
    </lineage>
</organism>
<dbReference type="EMBL" id="FAOP01000003">
    <property type="protein sequence ID" value="CUU02525.1"/>
    <property type="molecule type" value="Genomic_DNA"/>
</dbReference>
<dbReference type="EMBL" id="CZVI01000073">
    <property type="protein sequence ID" value="CUS95425.1"/>
    <property type="molecule type" value="Genomic_DNA"/>
</dbReference>
<proteinExistence type="inferred from homology"/>
<feature type="binding site" evidence="10">
    <location>
        <position position="112"/>
    </location>
    <ligand>
        <name>Mg(2+)</name>
        <dbReference type="ChEBI" id="CHEBI:18420"/>
    </ligand>
</feature>
<dbReference type="NCBIfam" id="NF041102">
    <property type="entry name" value="endonuc_V_Ttgales"/>
    <property type="match status" value="1"/>
</dbReference>
<dbReference type="AlphaFoldDB" id="A0A0P1MIZ5"/>
<keyword evidence="2 10" id="KW-0963">Cytoplasm</keyword>
<dbReference type="Pfam" id="PF04493">
    <property type="entry name" value="Endonuclease_5"/>
    <property type="match status" value="1"/>
</dbReference>
<evidence type="ECO:0000256" key="6">
    <source>
        <dbReference type="ARBA" id="ARBA00022763"/>
    </source>
</evidence>
<keyword evidence="9 10" id="KW-0234">DNA repair</keyword>
<dbReference type="InterPro" id="IPR007581">
    <property type="entry name" value="Endonuclease-V"/>
</dbReference>
<comment type="function">
    <text evidence="10">DNA repair enzyme involved in the repair of deaminated bases. Selectively cleaves double-stranded DNA at the second phosphodiester bond 3' to a deoxyinosine leaving behind the intact lesion on the nicked DNA.</text>
</comment>
<accession>A0A0P1MIZ5</accession>
<dbReference type="Gene3D" id="3.30.2170.10">
    <property type="entry name" value="archaeoglobus fulgidus dsm 4304 superfamily"/>
    <property type="match status" value="1"/>
</dbReference>
<keyword evidence="7 10" id="KW-0378">Hydrolase</keyword>
<dbReference type="RefSeq" id="WP_047134065.1">
    <property type="nucleotide sequence ID" value="NZ_CZVI01000073.1"/>
</dbReference>
<keyword evidence="3 10" id="KW-0540">Nuclease</keyword>
<evidence type="ECO:0000256" key="8">
    <source>
        <dbReference type="ARBA" id="ARBA00022842"/>
    </source>
</evidence>
<dbReference type="EC" id="3.1.21.7" evidence="10"/>
<keyword evidence="5 10" id="KW-0255">Endonuclease</keyword>
<keyword evidence="4 10" id="KW-0479">Metal-binding</keyword>
<evidence type="ECO:0000256" key="10">
    <source>
        <dbReference type="HAMAP-Rule" id="MF_00801"/>
    </source>
</evidence>
<accession>A0A0S4MYF0</accession>
<dbReference type="STRING" id="1633631.GCA_001442925_00533"/>
<feature type="site" description="Interaction with target DNA" evidence="10">
    <location>
        <position position="82"/>
    </location>
</feature>
<evidence type="ECO:0000313" key="12">
    <source>
        <dbReference type="EMBL" id="CUU02525.1"/>
    </source>
</evidence>
<reference evidence="12 13" key="1">
    <citation type="submission" date="2015-11" db="EMBL/GenBank/DDBJ databases">
        <authorList>
            <person name="Zhang Y."/>
            <person name="Guo Z."/>
        </authorList>
    </citation>
    <scope>NUCLEOTIDE SEQUENCE [LARGE SCALE GENOMIC DNA]</scope>
    <source>
        <strain evidence="12">JGI-4</strain>
    </source>
</reference>
<dbReference type="PANTHER" id="PTHR28511">
    <property type="entry name" value="ENDONUCLEASE V"/>
    <property type="match status" value="1"/>
</dbReference>
<accession>A0A0P1P4A3</accession>
<evidence type="ECO:0000313" key="13">
    <source>
        <dbReference type="Proteomes" id="UP000182011"/>
    </source>
</evidence>
<dbReference type="InterPro" id="IPR053396">
    <property type="entry name" value="Endonuclease_V-like"/>
</dbReference>
<evidence type="ECO:0000256" key="1">
    <source>
        <dbReference type="ARBA" id="ARBA00004496"/>
    </source>
</evidence>
<dbReference type="GO" id="GO:0043737">
    <property type="term" value="F:deoxyribonuclease V activity"/>
    <property type="evidence" value="ECO:0007669"/>
    <property type="project" value="UniProtKB-UniRule"/>
</dbReference>
<dbReference type="GO" id="GO:0003727">
    <property type="term" value="F:single-stranded RNA binding"/>
    <property type="evidence" value="ECO:0007669"/>
    <property type="project" value="TreeGrafter"/>
</dbReference>
<comment type="cofactor">
    <cofactor evidence="10">
        <name>Mg(2+)</name>
        <dbReference type="ChEBI" id="CHEBI:18420"/>
    </cofactor>
</comment>
<evidence type="ECO:0000256" key="9">
    <source>
        <dbReference type="ARBA" id="ARBA00023204"/>
    </source>
</evidence>
<dbReference type="HAMAP" id="MF_00801">
    <property type="entry name" value="Endonuclease_5"/>
    <property type="match status" value="1"/>
</dbReference>
<dbReference type="GO" id="GO:0000287">
    <property type="term" value="F:magnesium ion binding"/>
    <property type="evidence" value="ECO:0007669"/>
    <property type="project" value="UniProtKB-UniRule"/>
</dbReference>
<dbReference type="PANTHER" id="PTHR28511:SF1">
    <property type="entry name" value="ENDONUCLEASE V"/>
    <property type="match status" value="1"/>
</dbReference>
<evidence type="ECO:0000256" key="5">
    <source>
        <dbReference type="ARBA" id="ARBA00022759"/>
    </source>
</evidence>
<feature type="binding site" evidence="10">
    <location>
        <position position="44"/>
    </location>
    <ligand>
        <name>Mg(2+)</name>
        <dbReference type="ChEBI" id="CHEBI:18420"/>
    </ligand>
</feature>
<name>A0A0P1MIZ5_9BACT</name>
<accession>A0A0P1LR16</accession>
<dbReference type="Proteomes" id="UP000182200">
    <property type="component" value="Unassembled WGS sequence"/>
</dbReference>
<dbReference type="GO" id="GO:0016891">
    <property type="term" value="F:RNA endonuclease activity producing 5'-phosphomonoesters, hydrolytic mechanism"/>
    <property type="evidence" value="ECO:0007669"/>
    <property type="project" value="TreeGrafter"/>
</dbReference>
<reference evidence="11 14" key="2">
    <citation type="submission" date="2015-11" db="EMBL/GenBank/DDBJ databases">
        <authorList>
            <person name="Varghese N."/>
        </authorList>
    </citation>
    <scope>NUCLEOTIDE SEQUENCE [LARGE SCALE GENOMIC DNA]</scope>
    <source>
        <strain evidence="11 14">JGI-8</strain>
    </source>
</reference>
<keyword evidence="8 10" id="KW-0460">Magnesium</keyword>
<evidence type="ECO:0000256" key="3">
    <source>
        <dbReference type="ARBA" id="ARBA00022722"/>
    </source>
</evidence>
<keyword evidence="6 10" id="KW-0227">DNA damage</keyword>
<accession>A0A0P1LG58</accession>
<evidence type="ECO:0000313" key="11">
    <source>
        <dbReference type="EMBL" id="CUS95425.1"/>
    </source>
</evidence>
<comment type="catalytic activity">
    <reaction evidence="10">
        <text>Endonucleolytic cleavage at apurinic or apyrimidinic sites to products with a 5'-phosphate.</text>
        <dbReference type="EC" id="3.1.21.7"/>
    </reaction>
</comment>
<accession>A0A0N7MWL2</accession>
<evidence type="ECO:0000256" key="4">
    <source>
        <dbReference type="ARBA" id="ARBA00022723"/>
    </source>
</evidence>
<dbReference type="CDD" id="cd06559">
    <property type="entry name" value="Endonuclease_V"/>
    <property type="match status" value="1"/>
</dbReference>
<protein>
    <recommendedName>
        <fullName evidence="10">Endonuclease V</fullName>
        <ecNumber evidence="10">3.1.21.7</ecNumber>
    </recommendedName>
    <alternativeName>
        <fullName evidence="10">Deoxyinosine 3'endonuclease</fullName>
    </alternativeName>
    <alternativeName>
        <fullName evidence="10">Deoxyribonuclease V</fullName>
        <shortName evidence="10">DNase V</shortName>
    </alternativeName>
</protein>
<gene>
    <name evidence="10" type="primary">nfi</name>
    <name evidence="12" type="ORF">JGI4_00533</name>
    <name evidence="11" type="ORF">JGI8_02161</name>
</gene>
<dbReference type="FunFam" id="3.30.2170.10:FF:000008">
    <property type="entry name" value="Endonuclease V"/>
    <property type="match status" value="1"/>
</dbReference>
<dbReference type="NCBIfam" id="NF008629">
    <property type="entry name" value="PRK11617.1"/>
    <property type="match status" value="1"/>
</dbReference>
<evidence type="ECO:0000256" key="7">
    <source>
        <dbReference type="ARBA" id="ARBA00022801"/>
    </source>
</evidence>
<accession>A0A0P1LME8</accession>
<keyword evidence="14" id="KW-1185">Reference proteome</keyword>
<comment type="subcellular location">
    <subcellularLocation>
        <location evidence="1 10">Cytoplasm</location>
    </subcellularLocation>
</comment>
<dbReference type="Proteomes" id="UP000182011">
    <property type="component" value="Unassembled WGS sequence"/>
</dbReference>
<comment type="similarity">
    <text evidence="10">Belongs to the endonuclease V family.</text>
</comment>
<sequence>MANYKTLHHWDVTPEEAIKIQNKLRSLVKIEALQGEIRYIAGADVSFDKGSNIVYAGVVVLKFPELEEVDRSLLITEVNFPYIPGLLSFRESPALIKAWEKIKIEPDVVIIDGQGIAHPRRFGIASHFGVLIDKPTIGCAKSLLVGKYEEPSPKAGNYSYLYDSGEIIGAVLRTRDEVQPVFVSIGHKITLESSIKIVLSTIRGYRIPEPTRQAHILVNALRRGEIKPGTKTKPEQDSLFSF</sequence>
<dbReference type="GO" id="GO:0005737">
    <property type="term" value="C:cytoplasm"/>
    <property type="evidence" value="ECO:0007669"/>
    <property type="project" value="UniProtKB-SubCell"/>
</dbReference>
<evidence type="ECO:0000313" key="14">
    <source>
        <dbReference type="Proteomes" id="UP000182200"/>
    </source>
</evidence>
<dbReference type="GO" id="GO:0006281">
    <property type="term" value="P:DNA repair"/>
    <property type="evidence" value="ECO:0007669"/>
    <property type="project" value="UniProtKB-UniRule"/>
</dbReference>